<dbReference type="EMBL" id="FPAS01000007">
    <property type="protein sequence ID" value="SFT90633.1"/>
    <property type="molecule type" value="Genomic_DNA"/>
</dbReference>
<keyword evidence="3" id="KW-1185">Reference proteome</keyword>
<organism evidence="2 3">
    <name type="scientific">Lishizhenia tianjinensis</name>
    <dbReference type="NCBI Taxonomy" id="477690"/>
    <lineage>
        <taxon>Bacteria</taxon>
        <taxon>Pseudomonadati</taxon>
        <taxon>Bacteroidota</taxon>
        <taxon>Flavobacteriia</taxon>
        <taxon>Flavobacteriales</taxon>
        <taxon>Crocinitomicaceae</taxon>
        <taxon>Lishizhenia</taxon>
    </lineage>
</organism>
<evidence type="ECO:0000256" key="1">
    <source>
        <dbReference type="SAM" id="Phobius"/>
    </source>
</evidence>
<name>A0A1I7BU20_9FLAO</name>
<dbReference type="OrthoDB" id="1274170at2"/>
<feature type="transmembrane region" description="Helical" evidence="1">
    <location>
        <begin position="40"/>
        <end position="59"/>
    </location>
</feature>
<keyword evidence="1" id="KW-0472">Membrane</keyword>
<dbReference type="Proteomes" id="UP000236454">
    <property type="component" value="Unassembled WGS sequence"/>
</dbReference>
<dbReference type="RefSeq" id="WP_090253095.1">
    <property type="nucleotide sequence ID" value="NZ_FPAS01000007.1"/>
</dbReference>
<keyword evidence="1" id="KW-0812">Transmembrane</keyword>
<accession>A0A1I7BU20</accession>
<gene>
    <name evidence="2" type="ORF">SAMN05216474_3074</name>
</gene>
<reference evidence="2 3" key="1">
    <citation type="submission" date="2016-10" db="EMBL/GenBank/DDBJ databases">
        <authorList>
            <person name="de Groot N.N."/>
        </authorList>
    </citation>
    <scope>NUCLEOTIDE SEQUENCE [LARGE SCALE GENOMIC DNA]</scope>
    <source>
        <strain evidence="2 3">CGMCC 1.7005</strain>
    </source>
</reference>
<keyword evidence="1" id="KW-1133">Transmembrane helix</keyword>
<protein>
    <submittedName>
        <fullName evidence="2">Uncharacterized protein</fullName>
    </submittedName>
</protein>
<proteinExistence type="predicted"/>
<evidence type="ECO:0000313" key="2">
    <source>
        <dbReference type="EMBL" id="SFT90633.1"/>
    </source>
</evidence>
<dbReference type="STRING" id="477690.SAMN05216474_3074"/>
<sequence length="64" mass="7501">MKKRHEQKFVVLSIVALLAFNVPFVLMFDSNEAVGGIPVLYLYIFSVWLLIVLFAYRILSKFYE</sequence>
<feature type="transmembrane region" description="Helical" evidence="1">
    <location>
        <begin position="9"/>
        <end position="28"/>
    </location>
</feature>
<dbReference type="AlphaFoldDB" id="A0A1I7BU20"/>
<evidence type="ECO:0000313" key="3">
    <source>
        <dbReference type="Proteomes" id="UP000236454"/>
    </source>
</evidence>